<proteinExistence type="predicted"/>
<sequence length="435" mass="51418">MYNHHYLIFKPMKPRNKFEKAVLEQSKYLCPITKIQTKWAFRECIDHFAYRLPKGRTTCMDCGHSWVMNKHRETCTCPHCRAKLQVKETFQRKLQQKHYFTTLTACGEYQVLRMFLLVAEMEKGCKAGHYVLEIGQYWWNAQGRKTIVAVQRVLGRYVDTFSYCAPMAIRNDNEAYRYAAYSQIYPKFKVSDTLRRNGFKDDFHNIPPTTLIPALLSDSRAETLIKSGRTDHLRYFLGKRRAFDEYWQSYKIAVRNGYEIADISLWNDYVDTLKRLGKDIHNPKYLCPTDLKAEHDRRQEELNRQREREEIAQKQQKAMEDEKRFKELKSKFFGIHFTDGTIQVHVLESVREHLEEGATMHHCVFSNEYYLKEDSLILSATIEGKRIETIEVSLKSFEVVQSRGVCNKNTEYHEQIVNLVNANRRLISQRMKATA</sequence>
<comment type="caution">
    <text evidence="2">The sequence shown here is derived from an EMBL/GenBank/DDBJ whole genome shotgun (WGS) entry which is preliminary data.</text>
</comment>
<organism evidence="2 3">
    <name type="scientific">Prevotella bivia</name>
    <dbReference type="NCBI Taxonomy" id="28125"/>
    <lineage>
        <taxon>Bacteria</taxon>
        <taxon>Pseudomonadati</taxon>
        <taxon>Bacteroidota</taxon>
        <taxon>Bacteroidia</taxon>
        <taxon>Bacteroidales</taxon>
        <taxon>Prevotellaceae</taxon>
        <taxon>Prevotella</taxon>
    </lineage>
</organism>
<dbReference type="PATRIC" id="fig|28125.4.peg.1313"/>
<reference evidence="2 3" key="1">
    <citation type="submission" date="2016-02" db="EMBL/GenBank/DDBJ databases">
        <authorList>
            <person name="Wen L."/>
            <person name="He K."/>
            <person name="Yang H."/>
        </authorList>
    </citation>
    <scope>NUCLEOTIDE SEQUENCE [LARGE SCALE GENOMIC DNA]</scope>
    <source>
        <strain evidence="2 3">GED7880</strain>
    </source>
</reference>
<evidence type="ECO:0008006" key="4">
    <source>
        <dbReference type="Google" id="ProtNLM"/>
    </source>
</evidence>
<dbReference type="Proteomes" id="UP000070093">
    <property type="component" value="Unassembled WGS sequence"/>
</dbReference>
<dbReference type="eggNOG" id="ENOG502Z9FZ">
    <property type="taxonomic scope" value="Bacteria"/>
</dbReference>
<keyword evidence="1" id="KW-0175">Coiled coil</keyword>
<dbReference type="AlphaFoldDB" id="A0A137SWH3"/>
<feature type="coiled-coil region" evidence="1">
    <location>
        <begin position="292"/>
        <end position="331"/>
    </location>
</feature>
<name>A0A137SWH3_9BACT</name>
<protein>
    <recommendedName>
        <fullName evidence="4">PcfJ-like protein</fullName>
    </recommendedName>
</protein>
<accession>A0A137SWH3</accession>
<evidence type="ECO:0000256" key="1">
    <source>
        <dbReference type="SAM" id="Coils"/>
    </source>
</evidence>
<gene>
    <name evidence="2" type="ORF">HMPREF3202_01328</name>
</gene>
<evidence type="ECO:0000313" key="3">
    <source>
        <dbReference type="Proteomes" id="UP000070093"/>
    </source>
</evidence>
<evidence type="ECO:0000313" key="2">
    <source>
        <dbReference type="EMBL" id="KXO16717.1"/>
    </source>
</evidence>
<dbReference type="Pfam" id="PF14284">
    <property type="entry name" value="PcfJ"/>
    <property type="match status" value="1"/>
</dbReference>
<dbReference type="EMBL" id="LTAG01000066">
    <property type="protein sequence ID" value="KXO16717.1"/>
    <property type="molecule type" value="Genomic_DNA"/>
</dbReference>
<dbReference type="STRING" id="28125.HMPREF3202_01328"/>
<dbReference type="InterPro" id="IPR025586">
    <property type="entry name" value="PcfJ"/>
</dbReference>